<name>A0A2J8A1Q2_9CHLO</name>
<protein>
    <submittedName>
        <fullName evidence="2">Uncharacterized protein</fullName>
    </submittedName>
</protein>
<evidence type="ECO:0000256" key="1">
    <source>
        <dbReference type="SAM" id="MobiDB-lite"/>
    </source>
</evidence>
<reference evidence="2 3" key="1">
    <citation type="journal article" date="2017" name="Mol. Biol. Evol.">
        <title>The 4-celled Tetrabaena socialis nuclear genome reveals the essential components for genetic control of cell number at the origin of multicellularity in the volvocine lineage.</title>
        <authorList>
            <person name="Featherston J."/>
            <person name="Arakaki Y."/>
            <person name="Hanschen E.R."/>
            <person name="Ferris P.J."/>
            <person name="Michod R.E."/>
            <person name="Olson B.J.S.C."/>
            <person name="Nozaki H."/>
            <person name="Durand P.M."/>
        </authorList>
    </citation>
    <scope>NUCLEOTIDE SEQUENCE [LARGE SCALE GENOMIC DNA]</scope>
    <source>
        <strain evidence="2 3">NIES-571</strain>
    </source>
</reference>
<comment type="caution">
    <text evidence="2">The sequence shown here is derived from an EMBL/GenBank/DDBJ whole genome shotgun (WGS) entry which is preliminary data.</text>
</comment>
<gene>
    <name evidence="2" type="ORF">TSOC_007226</name>
</gene>
<dbReference type="Proteomes" id="UP000236333">
    <property type="component" value="Unassembled WGS sequence"/>
</dbReference>
<feature type="region of interest" description="Disordered" evidence="1">
    <location>
        <begin position="1"/>
        <end position="110"/>
    </location>
</feature>
<sequence>MRRLGSNSPRRPVPVPNLCCKQQQGAAGPLQQPGAVPPRGPHLPPQPPQHYPQHHHQQQQQPQQQQQAYGQPPAPGQWQWQQQQQQHQQEQCSVPSSTNPNSRTIKGQRWQRCSCISSRSWLQPSGTRFTATISCASPPREPEEAVARAVAAAAAGPASEEAEEEEEAEAEAEGEPGAAGSVAAAEGKEGMEEREREPALSATAAGAEEEDGPSAAAAAAAAESAPATAARGASTASAAVAPSVLGSGALVEAPPPTPPSEPPLLGPRCESGCCGSAAAPRGDALALPARRPAKLGELRAASEGCRCCCCCRAGCAAMRQRLTEPYEPSPSATKGRHCLWDQSSIRNLTASRSAGMPYAMRLFALPYENTSGAM</sequence>
<feature type="compositionally biased region" description="Low complexity" evidence="1">
    <location>
        <begin position="175"/>
        <end position="185"/>
    </location>
</feature>
<feature type="compositionally biased region" description="Low complexity" evidence="1">
    <location>
        <begin position="147"/>
        <end position="159"/>
    </location>
</feature>
<feature type="region of interest" description="Disordered" evidence="1">
    <location>
        <begin position="133"/>
        <end position="220"/>
    </location>
</feature>
<feature type="compositionally biased region" description="Pro residues" evidence="1">
    <location>
        <begin position="35"/>
        <end position="50"/>
    </location>
</feature>
<feature type="compositionally biased region" description="Low complexity" evidence="1">
    <location>
        <begin position="22"/>
        <end position="34"/>
    </location>
</feature>
<feature type="compositionally biased region" description="Low complexity" evidence="1">
    <location>
        <begin position="58"/>
        <end position="89"/>
    </location>
</feature>
<accession>A0A2J8A1Q2</accession>
<keyword evidence="3" id="KW-1185">Reference proteome</keyword>
<evidence type="ECO:0000313" key="2">
    <source>
        <dbReference type="EMBL" id="PNH06443.1"/>
    </source>
</evidence>
<feature type="compositionally biased region" description="Basic and acidic residues" evidence="1">
    <location>
        <begin position="186"/>
        <end position="198"/>
    </location>
</feature>
<dbReference type="EMBL" id="PGGS01000236">
    <property type="protein sequence ID" value="PNH06443.1"/>
    <property type="molecule type" value="Genomic_DNA"/>
</dbReference>
<feature type="compositionally biased region" description="Polar residues" evidence="1">
    <location>
        <begin position="90"/>
        <end position="105"/>
    </location>
</feature>
<organism evidence="2 3">
    <name type="scientific">Tetrabaena socialis</name>
    <dbReference type="NCBI Taxonomy" id="47790"/>
    <lineage>
        <taxon>Eukaryota</taxon>
        <taxon>Viridiplantae</taxon>
        <taxon>Chlorophyta</taxon>
        <taxon>core chlorophytes</taxon>
        <taxon>Chlorophyceae</taxon>
        <taxon>CS clade</taxon>
        <taxon>Chlamydomonadales</taxon>
        <taxon>Tetrabaenaceae</taxon>
        <taxon>Tetrabaena</taxon>
    </lineage>
</organism>
<proteinExistence type="predicted"/>
<feature type="compositionally biased region" description="Acidic residues" evidence="1">
    <location>
        <begin position="160"/>
        <end position="174"/>
    </location>
</feature>
<dbReference type="AlphaFoldDB" id="A0A2J8A1Q2"/>
<evidence type="ECO:0000313" key="3">
    <source>
        <dbReference type="Proteomes" id="UP000236333"/>
    </source>
</evidence>